<proteinExistence type="predicted"/>
<organism evidence="1 2">
    <name type="scientific">Trametes sanguinea</name>
    <dbReference type="NCBI Taxonomy" id="158606"/>
    <lineage>
        <taxon>Eukaryota</taxon>
        <taxon>Fungi</taxon>
        <taxon>Dikarya</taxon>
        <taxon>Basidiomycota</taxon>
        <taxon>Agaricomycotina</taxon>
        <taxon>Agaricomycetes</taxon>
        <taxon>Polyporales</taxon>
        <taxon>Polyporaceae</taxon>
        <taxon>Trametes</taxon>
    </lineage>
</organism>
<evidence type="ECO:0000313" key="2">
    <source>
        <dbReference type="Proteomes" id="UP001144978"/>
    </source>
</evidence>
<comment type="caution">
    <text evidence="1">The sequence shown here is derived from an EMBL/GenBank/DDBJ whole genome shotgun (WGS) entry which is preliminary data.</text>
</comment>
<protein>
    <submittedName>
        <fullName evidence="1">Uncharacterized protein</fullName>
    </submittedName>
</protein>
<accession>A0ACC1P2H0</accession>
<evidence type="ECO:0000313" key="1">
    <source>
        <dbReference type="EMBL" id="KAJ2985368.1"/>
    </source>
</evidence>
<name>A0ACC1P2H0_9APHY</name>
<reference evidence="1" key="1">
    <citation type="submission" date="2022-08" db="EMBL/GenBank/DDBJ databases">
        <title>Genome Sequence of Pycnoporus sanguineus.</title>
        <authorList>
            <person name="Buettner E."/>
        </authorList>
    </citation>
    <scope>NUCLEOTIDE SEQUENCE</scope>
    <source>
        <strain evidence="1">CG-C14</strain>
    </source>
</reference>
<keyword evidence="2" id="KW-1185">Reference proteome</keyword>
<dbReference type="EMBL" id="JANSHE010003597">
    <property type="protein sequence ID" value="KAJ2985368.1"/>
    <property type="molecule type" value="Genomic_DNA"/>
</dbReference>
<gene>
    <name evidence="1" type="ORF">NUW54_g10173</name>
</gene>
<sequence length="221" mass="24529">MILVCGVPQRTFVEARVVGQSSQRRHPEITQVWPRRSRTRQTERHSAPCGYDPLEAEFCWASKAPFDRGINVARCGAQHIVKYDVLCATAQYGLKLPSGPCPNLSSSFTISSSPHIRLRTTSNMSTPLAQNHDENVFLTVTLSPTSVLYNDPDGLAAAHPLVRRLGRVGQLQDVQVLSVPRQDWPRVESEVMDALNALPGVLRVDVQEKPRARVKRGGDEL</sequence>
<dbReference type="Proteomes" id="UP001144978">
    <property type="component" value="Unassembled WGS sequence"/>
</dbReference>